<feature type="compositionally biased region" description="Basic and acidic residues" evidence="1">
    <location>
        <begin position="124"/>
        <end position="135"/>
    </location>
</feature>
<feature type="region of interest" description="Disordered" evidence="1">
    <location>
        <begin position="41"/>
        <end position="310"/>
    </location>
</feature>
<protein>
    <submittedName>
        <fullName evidence="2">(northern house mosquito) hypothetical protein</fullName>
    </submittedName>
</protein>
<feature type="compositionally biased region" description="Basic and acidic residues" evidence="1">
    <location>
        <begin position="63"/>
        <end position="74"/>
    </location>
</feature>
<dbReference type="EMBL" id="HBUE01224470">
    <property type="protein sequence ID" value="CAG6541255.1"/>
    <property type="molecule type" value="Transcribed_RNA"/>
</dbReference>
<dbReference type="EMBL" id="HBUE01331176">
    <property type="protein sequence ID" value="CAG6593328.1"/>
    <property type="molecule type" value="Transcribed_RNA"/>
</dbReference>
<evidence type="ECO:0000256" key="1">
    <source>
        <dbReference type="SAM" id="MobiDB-lite"/>
    </source>
</evidence>
<evidence type="ECO:0000313" key="2">
    <source>
        <dbReference type="EMBL" id="CAG6541255.1"/>
    </source>
</evidence>
<feature type="compositionally biased region" description="Basic and acidic residues" evidence="1">
    <location>
        <begin position="175"/>
        <end position="186"/>
    </location>
</feature>
<feature type="compositionally biased region" description="Basic and acidic residues" evidence="1">
    <location>
        <begin position="298"/>
        <end position="310"/>
    </location>
</feature>
<accession>A0A8D8MV65</accession>
<feature type="compositionally biased region" description="Polar residues" evidence="1">
    <location>
        <begin position="253"/>
        <end position="268"/>
    </location>
</feature>
<feature type="compositionally biased region" description="Basic and acidic residues" evidence="1">
    <location>
        <begin position="82"/>
        <end position="97"/>
    </location>
</feature>
<dbReference type="AlphaFoldDB" id="A0A8D8MV65"/>
<name>A0A8D8MV65_CULPI</name>
<proteinExistence type="predicted"/>
<organism evidence="2">
    <name type="scientific">Culex pipiens</name>
    <name type="common">House mosquito</name>
    <dbReference type="NCBI Taxonomy" id="7175"/>
    <lineage>
        <taxon>Eukaryota</taxon>
        <taxon>Metazoa</taxon>
        <taxon>Ecdysozoa</taxon>
        <taxon>Arthropoda</taxon>
        <taxon>Hexapoda</taxon>
        <taxon>Insecta</taxon>
        <taxon>Pterygota</taxon>
        <taxon>Neoptera</taxon>
        <taxon>Endopterygota</taxon>
        <taxon>Diptera</taxon>
        <taxon>Nematocera</taxon>
        <taxon>Culicoidea</taxon>
        <taxon>Culicidae</taxon>
        <taxon>Culicinae</taxon>
        <taxon>Culicini</taxon>
        <taxon>Culex</taxon>
        <taxon>Culex</taxon>
    </lineage>
</organism>
<sequence>MKTSRLRSLGLRIIKRTGRDRKRERLREDSSELLRRQLRLEHQRLSRRNPFSERPQLPSRARVCSEEPRPTPSERRRHRHLEQRQEAPLERRSERPRPTPASEGLAKPIPARLVDLARPNQPLDRPRRVFLDKRSPNRRPPTPSANRSPRLEGSARRTKRNPLGDCFPVEPQPPHPDKARLEDSARKQLKPASDLVRTRRPTPPREVASSEPNRPTRSLRWEAASAKTQLQQLPPLEASERPQAPPEDRSSEEPSTNRQRQRLASTRPPQREAPLVEDSTLAPVPAHCSATPPTNPAESERPACLETLPR</sequence>
<reference evidence="2" key="1">
    <citation type="submission" date="2021-05" db="EMBL/GenBank/DDBJ databases">
        <authorList>
            <person name="Alioto T."/>
            <person name="Alioto T."/>
            <person name="Gomez Garrido J."/>
        </authorList>
    </citation>
    <scope>NUCLEOTIDE SEQUENCE</scope>
</reference>